<gene>
    <name evidence="1" type="ORF">K431DRAFT_289869</name>
</gene>
<comment type="caution">
    <text evidence="1">The sequence shown here is derived from an EMBL/GenBank/DDBJ whole genome shotgun (WGS) entry which is preliminary data.</text>
</comment>
<keyword evidence="2" id="KW-1185">Reference proteome</keyword>
<dbReference type="GO" id="GO:0003824">
    <property type="term" value="F:catalytic activity"/>
    <property type="evidence" value="ECO:0007669"/>
    <property type="project" value="InterPro"/>
</dbReference>
<reference evidence="1" key="1">
    <citation type="journal article" date="2020" name="Stud. Mycol.">
        <title>101 Dothideomycetes genomes: a test case for predicting lifestyles and emergence of pathogens.</title>
        <authorList>
            <person name="Haridas S."/>
            <person name="Albert R."/>
            <person name="Binder M."/>
            <person name="Bloem J."/>
            <person name="Labutti K."/>
            <person name="Salamov A."/>
            <person name="Andreopoulos B."/>
            <person name="Baker S."/>
            <person name="Barry K."/>
            <person name="Bills G."/>
            <person name="Bluhm B."/>
            <person name="Cannon C."/>
            <person name="Castanera R."/>
            <person name="Culley D."/>
            <person name="Daum C."/>
            <person name="Ezra D."/>
            <person name="Gonzalez J."/>
            <person name="Henrissat B."/>
            <person name="Kuo A."/>
            <person name="Liang C."/>
            <person name="Lipzen A."/>
            <person name="Lutzoni F."/>
            <person name="Magnuson J."/>
            <person name="Mondo S."/>
            <person name="Nolan M."/>
            <person name="Ohm R."/>
            <person name="Pangilinan J."/>
            <person name="Park H.-J."/>
            <person name="Ramirez L."/>
            <person name="Alfaro M."/>
            <person name="Sun H."/>
            <person name="Tritt A."/>
            <person name="Yoshinaga Y."/>
            <person name="Zwiers L.-H."/>
            <person name="Turgeon B."/>
            <person name="Goodwin S."/>
            <person name="Spatafora J."/>
            <person name="Crous P."/>
            <person name="Grigoriev I."/>
        </authorList>
    </citation>
    <scope>NUCLEOTIDE SEQUENCE</scope>
    <source>
        <strain evidence="1">CBS 116435</strain>
    </source>
</reference>
<dbReference type="InterPro" id="IPR053137">
    <property type="entry name" value="NLR-like"/>
</dbReference>
<dbReference type="PANTHER" id="PTHR46082:SF11">
    <property type="entry name" value="AAA+ ATPASE DOMAIN-CONTAINING PROTEIN-RELATED"/>
    <property type="match status" value="1"/>
</dbReference>
<dbReference type="GO" id="GO:0009116">
    <property type="term" value="P:nucleoside metabolic process"/>
    <property type="evidence" value="ECO:0007669"/>
    <property type="project" value="InterPro"/>
</dbReference>
<evidence type="ECO:0000313" key="2">
    <source>
        <dbReference type="Proteomes" id="UP000799441"/>
    </source>
</evidence>
<dbReference type="Gene3D" id="3.40.50.1580">
    <property type="entry name" value="Nucleoside phosphorylase domain"/>
    <property type="match status" value="1"/>
</dbReference>
<accession>A0A9P4PXY5</accession>
<dbReference type="PANTHER" id="PTHR46082">
    <property type="entry name" value="ATP/GTP-BINDING PROTEIN-RELATED"/>
    <property type="match status" value="1"/>
</dbReference>
<dbReference type="OrthoDB" id="1577640at2759"/>
<sequence length="404" mass="44080">MAPSRTITDYQIGIICALPRERTAMEHMLDGDPHPDIVVPSGDQNIYTFGNIGHHDIVVASLGAGTYGTVSAAGVANDLRRSFPHLKYGLMVGIAGAMPRPDSEDGDVRLGDVVVGCVNGVPSVINYALGKSTVDGFDIRSELAEPPEALSRAISALETRHQRLGPTYLSHLSKFLKDNPRLNHPRLRRDYYNMPDDPDHLFQSDFVHPKGESNCQTCVSFAISREPRLLRALPDGLEGEKFVRVGDDGLADYPAVFLGTIGSADTLMKDATERDAVFDIVKEQRKAKLLCFEMEASGIVKNWPCLVIRGICDYSDSHKNDNWQNFAAATAAAYAKDLLLRIPSQAVETAQPVAAVLERAKPHDIKVAQSGSGATFAKLESGHQYNYQQGGTNNKQFNGGTMHF</sequence>
<dbReference type="SUPFAM" id="SSF53167">
    <property type="entry name" value="Purine and uridine phosphorylases"/>
    <property type="match status" value="1"/>
</dbReference>
<dbReference type="Proteomes" id="UP000799441">
    <property type="component" value="Unassembled WGS sequence"/>
</dbReference>
<dbReference type="EMBL" id="MU003945">
    <property type="protein sequence ID" value="KAF2715870.1"/>
    <property type="molecule type" value="Genomic_DNA"/>
</dbReference>
<organism evidence="1 2">
    <name type="scientific">Polychaeton citri CBS 116435</name>
    <dbReference type="NCBI Taxonomy" id="1314669"/>
    <lineage>
        <taxon>Eukaryota</taxon>
        <taxon>Fungi</taxon>
        <taxon>Dikarya</taxon>
        <taxon>Ascomycota</taxon>
        <taxon>Pezizomycotina</taxon>
        <taxon>Dothideomycetes</taxon>
        <taxon>Dothideomycetidae</taxon>
        <taxon>Capnodiales</taxon>
        <taxon>Capnodiaceae</taxon>
        <taxon>Polychaeton</taxon>
    </lineage>
</organism>
<name>A0A9P4PXY5_9PEZI</name>
<dbReference type="InterPro" id="IPR035994">
    <property type="entry name" value="Nucleoside_phosphorylase_sf"/>
</dbReference>
<proteinExistence type="predicted"/>
<dbReference type="AlphaFoldDB" id="A0A9P4PXY5"/>
<protein>
    <submittedName>
        <fullName evidence="1">Purine and uridine phosphorylase</fullName>
    </submittedName>
</protein>
<evidence type="ECO:0000313" key="1">
    <source>
        <dbReference type="EMBL" id="KAF2715870.1"/>
    </source>
</evidence>